<dbReference type="RefSeq" id="WP_170036033.1">
    <property type="nucleotide sequence ID" value="NZ_JABDTL010000002.1"/>
</dbReference>
<accession>A0A841GM31</accession>
<evidence type="ECO:0000256" key="1">
    <source>
        <dbReference type="ARBA" id="ARBA00022801"/>
    </source>
</evidence>
<evidence type="ECO:0000313" key="3">
    <source>
        <dbReference type="EMBL" id="MBB6069841.1"/>
    </source>
</evidence>
<sequence>MSGADAETPAPRLSVAERMEAMVGRMIGRLSASAAVRLSGQPPVTVDGRTLDPHVQLIRMLRRRRNPYGLTEPTLDVARARYRRETLVFQWPRTPVARVRDLRVDGPGGTLRMRHYAPEIDGPAPLTVYLHGGGFTVGDLDTHDEPSRILCREAGMHILSVDYRLAPEHPFPAALEDARAALRWAQAHAAELGADPARVALGGDSAGATLTTVTARQIRGDAPPVAQLVIYPAADTVTARPSQALFGRGYFLDYEDRVAFNGFYLNGTGVAEEDPRVSPLFAEDLSGMAPALGVTAGFDLLRDEGDAYFDAMAQAGTPVRRMHVPAHGHGFIHMTGVSPGAHAALVSIARAWREVVDGSAG</sequence>
<dbReference type="InterPro" id="IPR013094">
    <property type="entry name" value="AB_hydrolase_3"/>
</dbReference>
<dbReference type="GO" id="GO:0016787">
    <property type="term" value="F:hydrolase activity"/>
    <property type="evidence" value="ECO:0007669"/>
    <property type="project" value="UniProtKB-KW"/>
</dbReference>
<keyword evidence="1 3" id="KW-0378">Hydrolase</keyword>
<gene>
    <name evidence="3" type="ORF">HNQ61_001458</name>
</gene>
<organism evidence="3 4">
    <name type="scientific">Longimicrobium terrae</name>
    <dbReference type="NCBI Taxonomy" id="1639882"/>
    <lineage>
        <taxon>Bacteria</taxon>
        <taxon>Pseudomonadati</taxon>
        <taxon>Gemmatimonadota</taxon>
        <taxon>Longimicrobiia</taxon>
        <taxon>Longimicrobiales</taxon>
        <taxon>Longimicrobiaceae</taxon>
        <taxon>Longimicrobium</taxon>
    </lineage>
</organism>
<dbReference type="Gene3D" id="3.40.50.1820">
    <property type="entry name" value="alpha/beta hydrolase"/>
    <property type="match status" value="1"/>
</dbReference>
<evidence type="ECO:0000313" key="4">
    <source>
        <dbReference type="Proteomes" id="UP000582837"/>
    </source>
</evidence>
<dbReference type="PANTHER" id="PTHR48081:SF8">
    <property type="entry name" value="ALPHA_BETA HYDROLASE FOLD-3 DOMAIN-CONTAINING PROTEIN-RELATED"/>
    <property type="match status" value="1"/>
</dbReference>
<dbReference type="PANTHER" id="PTHR48081">
    <property type="entry name" value="AB HYDROLASE SUPERFAMILY PROTEIN C4A8.06C"/>
    <property type="match status" value="1"/>
</dbReference>
<evidence type="ECO:0000259" key="2">
    <source>
        <dbReference type="Pfam" id="PF07859"/>
    </source>
</evidence>
<reference evidence="3 4" key="1">
    <citation type="submission" date="2020-08" db="EMBL/GenBank/DDBJ databases">
        <title>Genomic Encyclopedia of Type Strains, Phase IV (KMG-IV): sequencing the most valuable type-strain genomes for metagenomic binning, comparative biology and taxonomic classification.</title>
        <authorList>
            <person name="Goeker M."/>
        </authorList>
    </citation>
    <scope>NUCLEOTIDE SEQUENCE [LARGE SCALE GENOMIC DNA]</scope>
    <source>
        <strain evidence="3 4">DSM 29007</strain>
    </source>
</reference>
<dbReference type="EC" id="3.1.1.-" evidence="3"/>
<feature type="domain" description="Alpha/beta hydrolase fold-3" evidence="2">
    <location>
        <begin position="128"/>
        <end position="332"/>
    </location>
</feature>
<dbReference type="InterPro" id="IPR050300">
    <property type="entry name" value="GDXG_lipolytic_enzyme"/>
</dbReference>
<protein>
    <submittedName>
        <fullName evidence="3">Acetyl esterase</fullName>
        <ecNumber evidence="3">3.1.1.-</ecNumber>
    </submittedName>
</protein>
<proteinExistence type="predicted"/>
<dbReference type="Pfam" id="PF07859">
    <property type="entry name" value="Abhydrolase_3"/>
    <property type="match status" value="1"/>
</dbReference>
<dbReference type="Proteomes" id="UP000582837">
    <property type="component" value="Unassembled WGS sequence"/>
</dbReference>
<dbReference type="SUPFAM" id="SSF53474">
    <property type="entry name" value="alpha/beta-Hydrolases"/>
    <property type="match status" value="1"/>
</dbReference>
<keyword evidence="4" id="KW-1185">Reference proteome</keyword>
<comment type="caution">
    <text evidence="3">The sequence shown here is derived from an EMBL/GenBank/DDBJ whole genome shotgun (WGS) entry which is preliminary data.</text>
</comment>
<dbReference type="AlphaFoldDB" id="A0A841GM31"/>
<dbReference type="InterPro" id="IPR029058">
    <property type="entry name" value="AB_hydrolase_fold"/>
</dbReference>
<name>A0A841GM31_9BACT</name>
<dbReference type="EMBL" id="JACHIA010000003">
    <property type="protein sequence ID" value="MBB6069841.1"/>
    <property type="molecule type" value="Genomic_DNA"/>
</dbReference>